<dbReference type="OrthoDB" id="3650045at2759"/>
<dbReference type="InterPro" id="IPR017972">
    <property type="entry name" value="Cyt_P450_CS"/>
</dbReference>
<evidence type="ECO:0000256" key="1">
    <source>
        <dbReference type="ARBA" id="ARBA00001971"/>
    </source>
</evidence>
<evidence type="ECO:0000313" key="9">
    <source>
        <dbReference type="EMBL" id="GIZ40464.1"/>
    </source>
</evidence>
<evidence type="ECO:0000256" key="5">
    <source>
        <dbReference type="ARBA" id="ARBA00023033"/>
    </source>
</evidence>
<comment type="caution">
    <text evidence="9">The sequence shown here is derived from an EMBL/GenBank/DDBJ whole genome shotgun (WGS) entry which is preliminary data.</text>
</comment>
<organism evidence="9 10">
    <name type="scientific">Cercospora kikuchii</name>
    <dbReference type="NCBI Taxonomy" id="84275"/>
    <lineage>
        <taxon>Eukaryota</taxon>
        <taxon>Fungi</taxon>
        <taxon>Dikarya</taxon>
        <taxon>Ascomycota</taxon>
        <taxon>Pezizomycotina</taxon>
        <taxon>Dothideomycetes</taxon>
        <taxon>Dothideomycetidae</taxon>
        <taxon>Mycosphaerellales</taxon>
        <taxon>Mycosphaerellaceae</taxon>
        <taxon>Cercospora</taxon>
    </lineage>
</organism>
<feature type="binding site" description="axial binding residue" evidence="6">
    <location>
        <position position="450"/>
    </location>
    <ligand>
        <name>heme</name>
        <dbReference type="ChEBI" id="CHEBI:30413"/>
    </ligand>
    <ligandPart>
        <name>Fe</name>
        <dbReference type="ChEBI" id="CHEBI:18248"/>
    </ligandPart>
</feature>
<feature type="signal peptide" evidence="8">
    <location>
        <begin position="1"/>
        <end position="15"/>
    </location>
</feature>
<evidence type="ECO:0008006" key="11">
    <source>
        <dbReference type="Google" id="ProtNLM"/>
    </source>
</evidence>
<dbReference type="GO" id="GO:0016705">
    <property type="term" value="F:oxidoreductase activity, acting on paired donors, with incorporation or reduction of molecular oxygen"/>
    <property type="evidence" value="ECO:0007669"/>
    <property type="project" value="InterPro"/>
</dbReference>
<dbReference type="AlphaFoldDB" id="A0A9P3CA80"/>
<reference evidence="9 10" key="1">
    <citation type="submission" date="2021-01" db="EMBL/GenBank/DDBJ databases">
        <title>Cercospora kikuchii MAFF 305040 whole genome shotgun sequence.</title>
        <authorList>
            <person name="Kashiwa T."/>
            <person name="Suzuki T."/>
        </authorList>
    </citation>
    <scope>NUCLEOTIDE SEQUENCE [LARGE SCALE GENOMIC DNA]</scope>
    <source>
        <strain evidence="9 10">MAFF 305040</strain>
    </source>
</reference>
<keyword evidence="2 6" id="KW-0479">Metal-binding</keyword>
<dbReference type="Pfam" id="PF00067">
    <property type="entry name" value="p450"/>
    <property type="match status" value="1"/>
</dbReference>
<dbReference type="Proteomes" id="UP000825890">
    <property type="component" value="Unassembled WGS sequence"/>
</dbReference>
<gene>
    <name evidence="9" type="ORF">CKM354_000380000</name>
</gene>
<dbReference type="Gene3D" id="1.10.630.10">
    <property type="entry name" value="Cytochrome P450"/>
    <property type="match status" value="1"/>
</dbReference>
<feature type="chain" id="PRO_5040370114" description="Cytochrome P450 monooxygenase" evidence="8">
    <location>
        <begin position="16"/>
        <end position="510"/>
    </location>
</feature>
<dbReference type="InterPro" id="IPR036396">
    <property type="entry name" value="Cyt_P450_sf"/>
</dbReference>
<dbReference type="CDD" id="cd20615">
    <property type="entry name" value="CYP_GliC-like"/>
    <property type="match status" value="1"/>
</dbReference>
<dbReference type="RefSeq" id="XP_044654951.1">
    <property type="nucleotide sequence ID" value="XM_044799016.1"/>
</dbReference>
<keyword evidence="10" id="KW-1185">Reference proteome</keyword>
<dbReference type="GeneID" id="68289375"/>
<dbReference type="GO" id="GO:0005506">
    <property type="term" value="F:iron ion binding"/>
    <property type="evidence" value="ECO:0007669"/>
    <property type="project" value="InterPro"/>
</dbReference>
<dbReference type="EMBL" id="BOLY01000002">
    <property type="protein sequence ID" value="GIZ40464.1"/>
    <property type="molecule type" value="Genomic_DNA"/>
</dbReference>
<dbReference type="PANTHER" id="PTHR24303">
    <property type="entry name" value="HEME-BINDING MONOOXYGENASE FAMILY"/>
    <property type="match status" value="1"/>
</dbReference>
<evidence type="ECO:0000256" key="3">
    <source>
        <dbReference type="ARBA" id="ARBA00023002"/>
    </source>
</evidence>
<evidence type="ECO:0000256" key="2">
    <source>
        <dbReference type="ARBA" id="ARBA00022723"/>
    </source>
</evidence>
<comment type="similarity">
    <text evidence="7">Belongs to the cytochrome P450 family.</text>
</comment>
<dbReference type="PRINTS" id="PR00463">
    <property type="entry name" value="EP450I"/>
</dbReference>
<keyword evidence="5 7" id="KW-0503">Monooxygenase</keyword>
<dbReference type="PRINTS" id="PR00385">
    <property type="entry name" value="P450"/>
</dbReference>
<evidence type="ECO:0000256" key="4">
    <source>
        <dbReference type="ARBA" id="ARBA00023004"/>
    </source>
</evidence>
<dbReference type="SUPFAM" id="SSF48264">
    <property type="entry name" value="Cytochrome P450"/>
    <property type="match status" value="1"/>
</dbReference>
<dbReference type="PROSITE" id="PS00086">
    <property type="entry name" value="CYTOCHROME_P450"/>
    <property type="match status" value="1"/>
</dbReference>
<dbReference type="GO" id="GO:0004497">
    <property type="term" value="F:monooxygenase activity"/>
    <property type="evidence" value="ECO:0007669"/>
    <property type="project" value="UniProtKB-KW"/>
</dbReference>
<keyword evidence="6 7" id="KW-0349">Heme</keyword>
<comment type="cofactor">
    <cofactor evidence="1 6">
        <name>heme</name>
        <dbReference type="ChEBI" id="CHEBI:30413"/>
    </cofactor>
</comment>
<accession>A0A9P3CA80</accession>
<name>A0A9P3CA80_9PEZI</name>
<evidence type="ECO:0000313" key="10">
    <source>
        <dbReference type="Proteomes" id="UP000825890"/>
    </source>
</evidence>
<dbReference type="GO" id="GO:0020037">
    <property type="term" value="F:heme binding"/>
    <property type="evidence" value="ECO:0007669"/>
    <property type="project" value="InterPro"/>
</dbReference>
<dbReference type="PANTHER" id="PTHR24303:SF31">
    <property type="entry name" value="CYTOCHROME P450 307A1-RELATED"/>
    <property type="match status" value="1"/>
</dbReference>
<keyword evidence="8" id="KW-0732">Signal</keyword>
<evidence type="ECO:0000256" key="7">
    <source>
        <dbReference type="RuleBase" id="RU000461"/>
    </source>
</evidence>
<evidence type="ECO:0000256" key="6">
    <source>
        <dbReference type="PIRSR" id="PIRSR602401-1"/>
    </source>
</evidence>
<proteinExistence type="inferred from homology"/>
<dbReference type="InterPro" id="IPR001128">
    <property type="entry name" value="Cyt_P450"/>
</dbReference>
<keyword evidence="3 7" id="KW-0560">Oxidoreductase</keyword>
<keyword evidence="4 6" id="KW-0408">Iron</keyword>
<evidence type="ECO:0000256" key="8">
    <source>
        <dbReference type="SAM" id="SignalP"/>
    </source>
</evidence>
<dbReference type="InterPro" id="IPR002401">
    <property type="entry name" value="Cyt_P450_E_grp-I"/>
</dbReference>
<sequence>MLLYVSLLLSAISLGIVVLKLSATVQHATIRCISFILNLILSRRHVIRSVGDNGTLPSATYEFPNGQGDAAKFLRGRENSISWERQYGSIYRIWSGTTPEIVLTKPEHVQEVFKDSDKHLKAKNNNSGHFLGELLGKCVGLVSGTEWKTLRTACEGPFVRSAAIACVPQMIERTAKHFRQLEATSELCIAVIDPAQDLKMLPFWIIAEMLYGPLTQDMEQTLAELAPIRENLMKVVLQGGLTRYGWSSYLPLPANKALQDFQIKWAAFNRQARSRARGDEPIARYYDSVQDGTIEEKSILHTLDEILFANLDVTLGGISWNLVYLAASQECQTTLREEIEVERTKVGHDATLDAYVRRTDTFLAACISESSRLRPLAAFSVPQACPTARVVGGYSFPAGTNFIIDSYALNQRNQYWGKDSLMYRPSRFLERSSSQNRYNFWRFGFGPRQCMGKAAADLIIRTLLVHLVENYRLDLLEDSQEWARNGEVWINHPVTKLKCEKRELHAKNKA</sequence>
<protein>
    <recommendedName>
        <fullName evidence="11">Cytochrome P450 monooxygenase</fullName>
    </recommendedName>
</protein>